<organism evidence="6 7">
    <name type="scientific">Gordonia jinhuaensis</name>
    <dbReference type="NCBI Taxonomy" id="1517702"/>
    <lineage>
        <taxon>Bacteria</taxon>
        <taxon>Bacillati</taxon>
        <taxon>Actinomycetota</taxon>
        <taxon>Actinomycetes</taxon>
        <taxon>Mycobacteriales</taxon>
        <taxon>Gordoniaceae</taxon>
        <taxon>Gordonia</taxon>
    </lineage>
</organism>
<evidence type="ECO:0000313" key="7">
    <source>
        <dbReference type="Proteomes" id="UP000621454"/>
    </source>
</evidence>
<evidence type="ECO:0000256" key="3">
    <source>
        <dbReference type="SAM" id="MobiDB-lite"/>
    </source>
</evidence>
<feature type="compositionally biased region" description="Pro residues" evidence="3">
    <location>
        <begin position="132"/>
        <end position="142"/>
    </location>
</feature>
<dbReference type="SUPFAM" id="SSF53955">
    <property type="entry name" value="Lysozyme-like"/>
    <property type="match status" value="1"/>
</dbReference>
<reference evidence="6" key="1">
    <citation type="journal article" date="2014" name="Int. J. Syst. Evol. Microbiol.">
        <title>Complete genome sequence of Corynebacterium casei LMG S-19264T (=DSM 44701T), isolated from a smear-ripened cheese.</title>
        <authorList>
            <consortium name="US DOE Joint Genome Institute (JGI-PGF)"/>
            <person name="Walter F."/>
            <person name="Albersmeier A."/>
            <person name="Kalinowski J."/>
            <person name="Ruckert C."/>
        </authorList>
    </citation>
    <scope>NUCLEOTIDE SEQUENCE</scope>
    <source>
        <strain evidence="6">CGMCC 1.12827</strain>
    </source>
</reference>
<gene>
    <name evidence="6" type="ORF">GCM10011489_26750</name>
</gene>
<evidence type="ECO:0000259" key="5">
    <source>
        <dbReference type="Pfam" id="PF06737"/>
    </source>
</evidence>
<dbReference type="Gene3D" id="1.10.530.10">
    <property type="match status" value="1"/>
</dbReference>
<evidence type="ECO:0000256" key="4">
    <source>
        <dbReference type="SAM" id="SignalP"/>
    </source>
</evidence>
<dbReference type="InterPro" id="IPR010618">
    <property type="entry name" value="RPF"/>
</dbReference>
<evidence type="ECO:0000256" key="2">
    <source>
        <dbReference type="ARBA" id="ARBA00022801"/>
    </source>
</evidence>
<name>A0A916TA92_9ACTN</name>
<dbReference type="RefSeq" id="WP_188587088.1">
    <property type="nucleotide sequence ID" value="NZ_BMGC01000020.1"/>
</dbReference>
<keyword evidence="4" id="KW-0732">Signal</keyword>
<comment type="caution">
    <text evidence="6">The sequence shown here is derived from an EMBL/GenBank/DDBJ whole genome shotgun (WGS) entry which is preliminary data.</text>
</comment>
<proteinExistence type="inferred from homology"/>
<dbReference type="InterPro" id="IPR023346">
    <property type="entry name" value="Lysozyme-like_dom_sf"/>
</dbReference>
<dbReference type="AlphaFoldDB" id="A0A916TA92"/>
<evidence type="ECO:0000313" key="6">
    <source>
        <dbReference type="EMBL" id="GGB37655.1"/>
    </source>
</evidence>
<dbReference type="Pfam" id="PF06737">
    <property type="entry name" value="Transglycosylas"/>
    <property type="match status" value="1"/>
</dbReference>
<dbReference type="Proteomes" id="UP000621454">
    <property type="component" value="Unassembled WGS sequence"/>
</dbReference>
<feature type="compositionally biased region" description="Low complexity" evidence="3">
    <location>
        <begin position="143"/>
        <end position="156"/>
    </location>
</feature>
<evidence type="ECO:0000256" key="1">
    <source>
        <dbReference type="ARBA" id="ARBA00010830"/>
    </source>
</evidence>
<dbReference type="GO" id="GO:0016787">
    <property type="term" value="F:hydrolase activity"/>
    <property type="evidence" value="ECO:0007669"/>
    <property type="project" value="UniProtKB-KW"/>
</dbReference>
<feature type="region of interest" description="Disordered" evidence="3">
    <location>
        <begin position="119"/>
        <end position="160"/>
    </location>
</feature>
<comment type="similarity">
    <text evidence="1">Belongs to the transglycosylase family. Rpf subfamily.</text>
</comment>
<reference evidence="6" key="2">
    <citation type="submission" date="2020-09" db="EMBL/GenBank/DDBJ databases">
        <authorList>
            <person name="Sun Q."/>
            <person name="Zhou Y."/>
        </authorList>
    </citation>
    <scope>NUCLEOTIDE SEQUENCE</scope>
    <source>
        <strain evidence="6">CGMCC 1.12827</strain>
    </source>
</reference>
<keyword evidence="2" id="KW-0378">Hydrolase</keyword>
<feature type="domain" description="Resuscitation-promoting factor core lysozyme-like" evidence="5">
    <location>
        <begin position="40"/>
        <end position="116"/>
    </location>
</feature>
<feature type="chain" id="PRO_5037272799" description="Resuscitation-promoting factor core lysozyme-like domain-containing protein" evidence="4">
    <location>
        <begin position="41"/>
        <end position="216"/>
    </location>
</feature>
<sequence length="216" mass="22012">MSGRHRKQSTTGRNVAKVAMTSAVLGGGAAAVFGAGNASAATDSQWDQVAQCESGGNWAINTGNGYQGGLQFSPSTWAANGGTQFAPSADQATKQQQIYVAENVLASQGPGAWPVCGTGLGAPTPRANPSDAPAPTPKPAPAAPKVEAPKTEAPAADDQSAVVDGVDAYIADAAKAGHPVDPQIVKLWDQAKASGYKVPVQADQLYTQYKDQLNLP</sequence>
<accession>A0A916TA92</accession>
<feature type="signal peptide" evidence="4">
    <location>
        <begin position="1"/>
        <end position="40"/>
    </location>
</feature>
<keyword evidence="7" id="KW-1185">Reference proteome</keyword>
<dbReference type="CDD" id="cd13925">
    <property type="entry name" value="RPF"/>
    <property type="match status" value="1"/>
</dbReference>
<dbReference type="EMBL" id="BMGC01000020">
    <property type="protein sequence ID" value="GGB37655.1"/>
    <property type="molecule type" value="Genomic_DNA"/>
</dbReference>
<protein>
    <recommendedName>
        <fullName evidence="5">Resuscitation-promoting factor core lysozyme-like domain-containing protein</fullName>
    </recommendedName>
</protein>